<dbReference type="Pfam" id="PF00082">
    <property type="entry name" value="Peptidase_S8"/>
    <property type="match status" value="1"/>
</dbReference>
<evidence type="ECO:0000259" key="8">
    <source>
        <dbReference type="Pfam" id="PF00082"/>
    </source>
</evidence>
<dbReference type="Proteomes" id="UP000247409">
    <property type="component" value="Unassembled WGS sequence"/>
</dbReference>
<evidence type="ECO:0000256" key="1">
    <source>
        <dbReference type="ARBA" id="ARBA00011073"/>
    </source>
</evidence>
<evidence type="ECO:0000259" key="10">
    <source>
        <dbReference type="Pfam" id="PF23094"/>
    </source>
</evidence>
<evidence type="ECO:0000256" key="6">
    <source>
        <dbReference type="SAM" id="Phobius"/>
    </source>
</evidence>
<evidence type="ECO:0000259" key="9">
    <source>
        <dbReference type="Pfam" id="PF23090"/>
    </source>
</evidence>
<dbReference type="PROSITE" id="PS00138">
    <property type="entry name" value="SUBTILASE_SER"/>
    <property type="match status" value="1"/>
</dbReference>
<dbReference type="GO" id="GO:0004252">
    <property type="term" value="F:serine-type endopeptidase activity"/>
    <property type="evidence" value="ECO:0007669"/>
    <property type="project" value="UniProtKB-UniRule"/>
</dbReference>
<protein>
    <submittedName>
        <fullName evidence="11">Subtilisin-like protease SBT6.1</fullName>
    </submittedName>
</protein>
<comment type="similarity">
    <text evidence="1 5">Belongs to the peptidase S8 family.</text>
</comment>
<gene>
    <name evidence="11" type="ORF">BWQ96_05749</name>
</gene>
<keyword evidence="6" id="KW-1133">Transmembrane helix</keyword>
<keyword evidence="2 5" id="KW-0645">Protease</keyword>
<dbReference type="EMBL" id="NBIV01000089">
    <property type="protein sequence ID" value="PXF44477.1"/>
    <property type="molecule type" value="Genomic_DNA"/>
</dbReference>
<keyword evidence="6" id="KW-0812">Transmembrane</keyword>
<evidence type="ECO:0000256" key="4">
    <source>
        <dbReference type="ARBA" id="ARBA00022825"/>
    </source>
</evidence>
<feature type="active site" description="Charge relay system" evidence="5">
    <location>
        <position position="151"/>
    </location>
</feature>
<dbReference type="InterPro" id="IPR000209">
    <property type="entry name" value="Peptidase_S8/S53_dom"/>
</dbReference>
<dbReference type="GO" id="GO:0005794">
    <property type="term" value="C:Golgi apparatus"/>
    <property type="evidence" value="ECO:0007669"/>
    <property type="project" value="TreeGrafter"/>
</dbReference>
<dbReference type="SUPFAM" id="SSF52743">
    <property type="entry name" value="Subtilisin-like"/>
    <property type="match status" value="1"/>
</dbReference>
<feature type="chain" id="PRO_5016123779" evidence="7">
    <location>
        <begin position="25"/>
        <end position="1008"/>
    </location>
</feature>
<evidence type="ECO:0000313" key="12">
    <source>
        <dbReference type="Proteomes" id="UP000247409"/>
    </source>
</evidence>
<dbReference type="PANTHER" id="PTHR43806">
    <property type="entry name" value="PEPTIDASE S8"/>
    <property type="match status" value="1"/>
</dbReference>
<keyword evidence="6" id="KW-0472">Membrane</keyword>
<dbReference type="AlphaFoldDB" id="A0A2V3IRX3"/>
<feature type="transmembrane region" description="Helical" evidence="6">
    <location>
        <begin position="949"/>
        <end position="968"/>
    </location>
</feature>
<feature type="domain" description="Peptidase S8/S53" evidence="8">
    <location>
        <begin position="113"/>
        <end position="374"/>
    </location>
</feature>
<dbReference type="InterPro" id="IPR023828">
    <property type="entry name" value="Peptidase_S8_Ser-AS"/>
</dbReference>
<keyword evidence="7" id="KW-0732">Signal</keyword>
<dbReference type="InterPro" id="IPR057060">
    <property type="entry name" value="MBTPS1_3rd"/>
</dbReference>
<reference evidence="11 12" key="1">
    <citation type="journal article" date="2018" name="Mol. Biol. Evol.">
        <title>Analysis of the draft genome of the red seaweed Gracilariopsis chorda provides insights into genome size evolution in Rhodophyta.</title>
        <authorList>
            <person name="Lee J."/>
            <person name="Yang E.C."/>
            <person name="Graf L."/>
            <person name="Yang J.H."/>
            <person name="Qiu H."/>
            <person name="Zel Zion U."/>
            <person name="Chan C.X."/>
            <person name="Stephens T.G."/>
            <person name="Weber A.P.M."/>
            <person name="Boo G.H."/>
            <person name="Boo S.M."/>
            <person name="Kim K.M."/>
            <person name="Shin Y."/>
            <person name="Jung M."/>
            <person name="Lee S.J."/>
            <person name="Yim H.S."/>
            <person name="Lee J.H."/>
            <person name="Bhattacharya D."/>
            <person name="Yoon H.S."/>
        </authorList>
    </citation>
    <scope>NUCLEOTIDE SEQUENCE [LARGE SCALE GENOMIC DNA]</scope>
    <source>
        <strain evidence="11 12">SKKU-2015</strain>
        <tissue evidence="11">Whole body</tissue>
    </source>
</reference>
<dbReference type="InterPro" id="IPR050131">
    <property type="entry name" value="Peptidase_S8_subtilisin-like"/>
</dbReference>
<feature type="signal peptide" evidence="7">
    <location>
        <begin position="1"/>
        <end position="24"/>
    </location>
</feature>
<feature type="domain" description="MBTPS1 third" evidence="10">
    <location>
        <begin position="415"/>
        <end position="537"/>
    </location>
</feature>
<sequence>MPTNRAFLEYVSFILFIAALPSKATEHSHHYIHRPNLAASLPTDFLVLQTAVPSVFTVLQASSHVLRIARQTTITRKPQALLKPRKSSYDPTEPPHLHAFNAGSLWRRNYTGAQVDIAVFDTGIARTAHFPTIRTITDWTQDNTTDDSVGHGTFVASLIAGRNPACPGLAPHANLHIFKVFTGTQISYTSWFLDAFNYALHMDIDILNLSIGGPDFVDLPFVEKINELTASGIIIVSAIGNDGPLWGTLNNPADMMDVVGVAGAEPDATLASFSSRGMTMHEHDTHHPRYGRVKPDLVAYARSLTASSHRPPSCTRLSGTSVASPVVAAAIALLISSVPLEERARVINPASVKIALTSSAARLRIGSVYEQGAGLLRIEQAFAQLTKLRHQFADVPKLSERRSSETVDGPKAGFFPPFFDLTEKGCPYMWPHCVQRIFRGGKPITLNVTILNPASVEGVVHSFKWESSDGGKLLHVDITPPKRFWPWSAGLGIHLSAAANPNSPTVVEGILRMRVVSVHEMTHSDVELPIKATVIPTPPRSKRLLWDTFHSVQYPPGYVPRDNLGDSKDMLDWLGDHPHTNFHALYRAFISSGFHIDILDHSLECLDEQSASQYGALLLLDSEEFFSPAERTKLEAMVKQHGLALIVAAEWYNADIMQDIRFEDDNTRSLWTPIIGGANIPALNFLLRPYGVGFGDAVISGNLKTTHDTFHFESGAPIVRFPAGGELLYVSNLKVQESKRSKSLKQLIPQGIQSAPVFGITKSGDGAVLVYGDTNCIDTAFGGSKCFDFFAHAVEHTISRCAGQRYCQRLLEQSMRLASELSPSSTALRRMATPLPVGVLELFLPHSKVLREASSPGYTLLDRTFVQDTFVSQRCSERYNEQVRAQVRTVESLHVELPAFDFAQAVGSESKYYEEYGPWRWRRWDNSGWKDTNSIPAGWLVGMDVHARWQSLGFFTTALGLLSVSLLFRRRRGKRLRQRRLDASKRHALKRRKTQTAGRLMCRVGAKG</sequence>
<keyword evidence="3 5" id="KW-0378">Hydrolase</keyword>
<dbReference type="PRINTS" id="PR00723">
    <property type="entry name" value="SUBTILISIN"/>
</dbReference>
<evidence type="ECO:0000256" key="3">
    <source>
        <dbReference type="ARBA" id="ARBA00022801"/>
    </source>
</evidence>
<dbReference type="InterPro" id="IPR036852">
    <property type="entry name" value="Peptidase_S8/S53_dom_sf"/>
</dbReference>
<evidence type="ECO:0000256" key="2">
    <source>
        <dbReference type="ARBA" id="ARBA00022670"/>
    </source>
</evidence>
<accession>A0A2V3IRX3</accession>
<feature type="domain" description="MBTPS1 fourth" evidence="9">
    <location>
        <begin position="538"/>
        <end position="797"/>
    </location>
</feature>
<dbReference type="GO" id="GO:0006508">
    <property type="term" value="P:proteolysis"/>
    <property type="evidence" value="ECO:0007669"/>
    <property type="project" value="UniProtKB-KW"/>
</dbReference>
<dbReference type="PROSITE" id="PS00137">
    <property type="entry name" value="SUBTILASE_HIS"/>
    <property type="match status" value="1"/>
</dbReference>
<evidence type="ECO:0000256" key="5">
    <source>
        <dbReference type="PROSITE-ProRule" id="PRU01240"/>
    </source>
</evidence>
<evidence type="ECO:0000256" key="7">
    <source>
        <dbReference type="SAM" id="SignalP"/>
    </source>
</evidence>
<keyword evidence="4 5" id="KW-0720">Serine protease</keyword>
<feature type="active site" description="Charge relay system" evidence="5">
    <location>
        <position position="121"/>
    </location>
</feature>
<dbReference type="STRING" id="448386.A0A2V3IRX3"/>
<evidence type="ECO:0000313" key="11">
    <source>
        <dbReference type="EMBL" id="PXF44477.1"/>
    </source>
</evidence>
<proteinExistence type="inferred from homology"/>
<dbReference type="PROSITE" id="PS51892">
    <property type="entry name" value="SUBTILASE"/>
    <property type="match status" value="1"/>
</dbReference>
<dbReference type="Gene3D" id="3.40.50.200">
    <property type="entry name" value="Peptidase S8/S53 domain"/>
    <property type="match status" value="1"/>
</dbReference>
<dbReference type="PANTHER" id="PTHR43806:SF7">
    <property type="entry name" value="MEMBRANE-BOUND TRANSCRIPTION FACTOR SITE-1 PROTEASE"/>
    <property type="match status" value="1"/>
</dbReference>
<feature type="active site" description="Charge relay system" evidence="5">
    <location>
        <position position="321"/>
    </location>
</feature>
<dbReference type="InterPro" id="IPR015500">
    <property type="entry name" value="Peptidase_S8_subtilisin-rel"/>
</dbReference>
<comment type="caution">
    <text evidence="11">The sequence shown here is derived from an EMBL/GenBank/DDBJ whole genome shotgun (WGS) entry which is preliminary data.</text>
</comment>
<name>A0A2V3IRX3_9FLOR</name>
<dbReference type="Pfam" id="PF23090">
    <property type="entry name" value="MBTPS1_4th"/>
    <property type="match status" value="1"/>
</dbReference>
<organism evidence="11 12">
    <name type="scientific">Gracilariopsis chorda</name>
    <dbReference type="NCBI Taxonomy" id="448386"/>
    <lineage>
        <taxon>Eukaryota</taxon>
        <taxon>Rhodophyta</taxon>
        <taxon>Florideophyceae</taxon>
        <taxon>Rhodymeniophycidae</taxon>
        <taxon>Gracilariales</taxon>
        <taxon>Gracilariaceae</taxon>
        <taxon>Gracilariopsis</taxon>
    </lineage>
</organism>
<dbReference type="Pfam" id="PF23094">
    <property type="entry name" value="MBTPS1_3rd"/>
    <property type="match status" value="1"/>
</dbReference>
<keyword evidence="12" id="KW-1185">Reference proteome</keyword>
<dbReference type="InterPro" id="IPR057032">
    <property type="entry name" value="MBTPS1_4th"/>
</dbReference>
<dbReference type="InterPro" id="IPR022398">
    <property type="entry name" value="Peptidase_S8_His-AS"/>
</dbReference>
<dbReference type="OrthoDB" id="3715at2759"/>